<evidence type="ECO:0000256" key="5">
    <source>
        <dbReference type="ARBA" id="ARBA00022741"/>
    </source>
</evidence>
<evidence type="ECO:0000313" key="11">
    <source>
        <dbReference type="Proteomes" id="UP001314903"/>
    </source>
</evidence>
<dbReference type="GO" id="GO:0003848">
    <property type="term" value="F:2-amino-4-hydroxy-6-hydroxymethyldihydropteridine diphosphokinase activity"/>
    <property type="evidence" value="ECO:0007669"/>
    <property type="project" value="UniProtKB-EC"/>
</dbReference>
<dbReference type="InterPro" id="IPR000550">
    <property type="entry name" value="Hppk"/>
</dbReference>
<sequence>MSRVYLSLGSNIGDRAGYLNKGIKKIDEIENCEVVKISKFYETLPWGYENQDTFVNACIEISTSLSPHELLKKLQEIEINLHRVRDIRWGPRTLDIDILLFDDIIVEDEKLIIPHPRIKERAFVLVPLYEINPEGFIEGEKIKDILGNLDTQGIKEYEV</sequence>
<dbReference type="InterPro" id="IPR035907">
    <property type="entry name" value="Hppk_sf"/>
</dbReference>
<proteinExistence type="predicted"/>
<comment type="catalytic activity">
    <reaction evidence="1">
        <text>6-hydroxymethyl-7,8-dihydropterin + ATP = (7,8-dihydropterin-6-yl)methyl diphosphate + AMP + H(+)</text>
        <dbReference type="Rhea" id="RHEA:11412"/>
        <dbReference type="ChEBI" id="CHEBI:15378"/>
        <dbReference type="ChEBI" id="CHEBI:30616"/>
        <dbReference type="ChEBI" id="CHEBI:44841"/>
        <dbReference type="ChEBI" id="CHEBI:72950"/>
        <dbReference type="ChEBI" id="CHEBI:456215"/>
        <dbReference type="EC" id="2.7.6.3"/>
    </reaction>
</comment>
<dbReference type="Gene3D" id="3.30.70.560">
    <property type="entry name" value="7,8-Dihydro-6-hydroxymethylpterin-pyrophosphokinase HPPK"/>
    <property type="match status" value="1"/>
</dbReference>
<dbReference type="CDD" id="cd00483">
    <property type="entry name" value="HPPK"/>
    <property type="match status" value="1"/>
</dbReference>
<name>A0ABS4KF38_9FIRM</name>
<keyword evidence="8" id="KW-0289">Folate biosynthesis</keyword>
<evidence type="ECO:0000256" key="4">
    <source>
        <dbReference type="ARBA" id="ARBA00022679"/>
    </source>
</evidence>
<dbReference type="NCBIfam" id="TIGR01498">
    <property type="entry name" value="folK"/>
    <property type="match status" value="1"/>
</dbReference>
<accession>A0ABS4KF38</accession>
<evidence type="ECO:0000259" key="9">
    <source>
        <dbReference type="PROSITE" id="PS00794"/>
    </source>
</evidence>
<evidence type="ECO:0000256" key="1">
    <source>
        <dbReference type="ARBA" id="ARBA00000198"/>
    </source>
</evidence>
<dbReference type="Pfam" id="PF01288">
    <property type="entry name" value="HPPK"/>
    <property type="match status" value="1"/>
</dbReference>
<dbReference type="RefSeq" id="WP_209658357.1">
    <property type="nucleotide sequence ID" value="NZ_JAGGLI010000001.1"/>
</dbReference>
<evidence type="ECO:0000256" key="2">
    <source>
        <dbReference type="ARBA" id="ARBA00005051"/>
    </source>
</evidence>
<keyword evidence="6" id="KW-0418">Kinase</keyword>
<keyword evidence="5" id="KW-0547">Nucleotide-binding</keyword>
<comment type="pathway">
    <text evidence="2">Cofactor biosynthesis; tetrahydrofolate biosynthesis; 2-amino-4-hydroxy-6-hydroxymethyl-7,8-dihydropteridine diphosphate from 7,8-dihydroneopterin triphosphate: step 4/4.</text>
</comment>
<evidence type="ECO:0000256" key="6">
    <source>
        <dbReference type="ARBA" id="ARBA00022777"/>
    </source>
</evidence>
<comment type="caution">
    <text evidence="10">The sequence shown here is derived from an EMBL/GenBank/DDBJ whole genome shotgun (WGS) entry which is preliminary data.</text>
</comment>
<keyword evidence="11" id="KW-1185">Reference proteome</keyword>
<reference evidence="10 11" key="1">
    <citation type="submission" date="2021-03" db="EMBL/GenBank/DDBJ databases">
        <title>Genomic Encyclopedia of Type Strains, Phase IV (KMG-IV): sequencing the most valuable type-strain genomes for metagenomic binning, comparative biology and taxonomic classification.</title>
        <authorList>
            <person name="Goeker M."/>
        </authorList>
    </citation>
    <scope>NUCLEOTIDE SEQUENCE [LARGE SCALE GENOMIC DNA]</scope>
    <source>
        <strain evidence="10 11">DSM 27512</strain>
    </source>
</reference>
<dbReference type="EC" id="2.7.6.3" evidence="3"/>
<evidence type="ECO:0000256" key="8">
    <source>
        <dbReference type="ARBA" id="ARBA00022909"/>
    </source>
</evidence>
<feature type="domain" description="7,8-dihydro-6-hydroxymethylpterin-pyrophosphokinase" evidence="9">
    <location>
        <begin position="88"/>
        <end position="99"/>
    </location>
</feature>
<evidence type="ECO:0000313" key="10">
    <source>
        <dbReference type="EMBL" id="MBP2026377.1"/>
    </source>
</evidence>
<keyword evidence="4 10" id="KW-0808">Transferase</keyword>
<evidence type="ECO:0000256" key="7">
    <source>
        <dbReference type="ARBA" id="ARBA00022840"/>
    </source>
</evidence>
<evidence type="ECO:0000256" key="3">
    <source>
        <dbReference type="ARBA" id="ARBA00013253"/>
    </source>
</evidence>
<dbReference type="PANTHER" id="PTHR43071">
    <property type="entry name" value="2-AMINO-4-HYDROXY-6-HYDROXYMETHYLDIHYDROPTERIDINE PYROPHOSPHOKINASE"/>
    <property type="match status" value="1"/>
</dbReference>
<organism evidence="10 11">
    <name type="scientific">Acetoanaerobium pronyense</name>
    <dbReference type="NCBI Taxonomy" id="1482736"/>
    <lineage>
        <taxon>Bacteria</taxon>
        <taxon>Bacillati</taxon>
        <taxon>Bacillota</taxon>
        <taxon>Clostridia</taxon>
        <taxon>Peptostreptococcales</taxon>
        <taxon>Filifactoraceae</taxon>
        <taxon>Acetoanaerobium</taxon>
    </lineage>
</organism>
<dbReference type="SUPFAM" id="SSF55083">
    <property type="entry name" value="6-hydroxymethyl-7,8-dihydropterin pyrophosphokinase, HPPK"/>
    <property type="match status" value="1"/>
</dbReference>
<dbReference type="Proteomes" id="UP001314903">
    <property type="component" value="Unassembled WGS sequence"/>
</dbReference>
<dbReference type="PROSITE" id="PS00794">
    <property type="entry name" value="HPPK"/>
    <property type="match status" value="1"/>
</dbReference>
<dbReference type="EMBL" id="JAGGLI010000001">
    <property type="protein sequence ID" value="MBP2026377.1"/>
    <property type="molecule type" value="Genomic_DNA"/>
</dbReference>
<keyword evidence="7" id="KW-0067">ATP-binding</keyword>
<gene>
    <name evidence="10" type="ORF">J2Z35_000166</name>
</gene>
<protein>
    <recommendedName>
        <fullName evidence="3">2-amino-4-hydroxy-6-hydroxymethyldihydropteridine diphosphokinase</fullName>
        <ecNumber evidence="3">2.7.6.3</ecNumber>
    </recommendedName>
</protein>
<dbReference type="PANTHER" id="PTHR43071:SF1">
    <property type="entry name" value="2-AMINO-4-HYDROXY-6-HYDROXYMETHYLDIHYDROPTERIDINE PYROPHOSPHOKINASE"/>
    <property type="match status" value="1"/>
</dbReference>